<evidence type="ECO:0000256" key="1">
    <source>
        <dbReference type="SAM" id="MobiDB-lite"/>
    </source>
</evidence>
<reference evidence="2 3" key="1">
    <citation type="submission" date="2018-02" db="EMBL/GenBank/DDBJ databases">
        <title>The genomes of Aspergillus section Nigri reveals drivers in fungal speciation.</title>
        <authorList>
            <consortium name="DOE Joint Genome Institute"/>
            <person name="Vesth T.C."/>
            <person name="Nybo J."/>
            <person name="Theobald S."/>
            <person name="Brandl J."/>
            <person name="Frisvad J.C."/>
            <person name="Nielsen K.F."/>
            <person name="Lyhne E.K."/>
            <person name="Kogle M.E."/>
            <person name="Kuo A."/>
            <person name="Riley R."/>
            <person name="Clum A."/>
            <person name="Nolan M."/>
            <person name="Lipzen A."/>
            <person name="Salamov A."/>
            <person name="Henrissat B."/>
            <person name="Wiebenga A."/>
            <person name="De vries R.P."/>
            <person name="Grigoriev I.V."/>
            <person name="Mortensen U.H."/>
            <person name="Andersen M.R."/>
            <person name="Baker S.E."/>
        </authorList>
    </citation>
    <scope>NUCLEOTIDE SEQUENCE [LARGE SCALE GENOMIC DNA]</scope>
    <source>
        <strain evidence="2 3">CBS 707.79</strain>
    </source>
</reference>
<protein>
    <submittedName>
        <fullName evidence="2">Uncharacterized protein</fullName>
    </submittedName>
</protein>
<dbReference type="EMBL" id="KZ826080">
    <property type="protein sequence ID" value="PYH88588.1"/>
    <property type="molecule type" value="Genomic_DNA"/>
</dbReference>
<dbReference type="VEuPathDB" id="FungiDB:BO71DRAFT_132180"/>
<feature type="compositionally biased region" description="Basic and acidic residues" evidence="1">
    <location>
        <begin position="393"/>
        <end position="404"/>
    </location>
</feature>
<evidence type="ECO:0000313" key="2">
    <source>
        <dbReference type="EMBL" id="PYH88588.1"/>
    </source>
</evidence>
<organism evidence="2 3">
    <name type="scientific">Aspergillus ellipticus CBS 707.79</name>
    <dbReference type="NCBI Taxonomy" id="1448320"/>
    <lineage>
        <taxon>Eukaryota</taxon>
        <taxon>Fungi</taxon>
        <taxon>Dikarya</taxon>
        <taxon>Ascomycota</taxon>
        <taxon>Pezizomycotina</taxon>
        <taxon>Eurotiomycetes</taxon>
        <taxon>Eurotiomycetidae</taxon>
        <taxon>Eurotiales</taxon>
        <taxon>Aspergillaceae</taxon>
        <taxon>Aspergillus</taxon>
        <taxon>Aspergillus subgen. Circumdati</taxon>
    </lineage>
</organism>
<dbReference type="STRING" id="1448320.A0A319DKK3"/>
<dbReference type="OrthoDB" id="4503105at2759"/>
<dbReference type="Proteomes" id="UP000247810">
    <property type="component" value="Unassembled WGS sequence"/>
</dbReference>
<name>A0A319DKK3_9EURO</name>
<keyword evidence="3" id="KW-1185">Reference proteome</keyword>
<feature type="region of interest" description="Disordered" evidence="1">
    <location>
        <begin position="393"/>
        <end position="447"/>
    </location>
</feature>
<feature type="region of interest" description="Disordered" evidence="1">
    <location>
        <begin position="44"/>
        <end position="98"/>
    </location>
</feature>
<accession>A0A319DKK3</accession>
<proteinExistence type="predicted"/>
<evidence type="ECO:0000313" key="3">
    <source>
        <dbReference type="Proteomes" id="UP000247810"/>
    </source>
</evidence>
<dbReference type="AlphaFoldDB" id="A0A319DKK3"/>
<feature type="compositionally biased region" description="Polar residues" evidence="1">
    <location>
        <begin position="53"/>
        <end position="64"/>
    </location>
</feature>
<gene>
    <name evidence="2" type="ORF">BO71DRAFT_132180</name>
</gene>
<sequence length="447" mass="49820">MPSGSSSRKSRLQKEEPFVRPETFWDNLSQVVLTRSALQELQRRIGCPKPGQRPSSQSASNILRSRSPRRLKAIKRYSLRGGPDTSDLRSYPQPITTSLDSSSEEISLLDSAMARRITAYSANFEQHLIDHGIYPSGYEYPDGQEPEPPENQDAIHERLAKSRLSLSCENFASPEFKAFKRTAYQALSESQVVATVIPLIEGKSGSSRCTGASNPFTNLAPLTDGTVARARPDMFDGARPETLNKRIRTELSDRIIPASEPHLPMAPNLFLEVKGPHGDAAVALRQACYDAALGSRGMHALQSFQKDKNVQPDDPSYDNNAYTISSTYVDGQLKLFTTHLAEPTSPRRPPQYIMTDLGAWAMTGNKETFRQGATAYRNARDWAKKCRDEFIARANERVSQDRQSRSPSTPDDDDDDQTDLQSSCGFGQEIFRGRPEHQDTTSFLKAK</sequence>
<feature type="compositionally biased region" description="Basic residues" evidence="1">
    <location>
        <begin position="66"/>
        <end position="78"/>
    </location>
</feature>